<feature type="domain" description="O-methyltransferase dimerisation" evidence="5">
    <location>
        <begin position="149"/>
        <end position="220"/>
    </location>
</feature>
<feature type="domain" description="SnoaL-like" evidence="6">
    <location>
        <begin position="8"/>
        <end position="116"/>
    </location>
</feature>
<dbReference type="InterPro" id="IPR001077">
    <property type="entry name" value="COMT_C"/>
</dbReference>
<dbReference type="InterPro" id="IPR032710">
    <property type="entry name" value="NTF2-like_dom_sf"/>
</dbReference>
<dbReference type="InterPro" id="IPR037401">
    <property type="entry name" value="SnoaL-like"/>
</dbReference>
<dbReference type="Gene3D" id="3.40.50.150">
    <property type="entry name" value="Vaccinia Virus protein VP39"/>
    <property type="match status" value="1"/>
</dbReference>
<dbReference type="Gene3D" id="1.10.10.10">
    <property type="entry name" value="Winged helix-like DNA-binding domain superfamily/Winged helix DNA-binding domain"/>
    <property type="match status" value="1"/>
</dbReference>
<dbReference type="GO" id="GO:0046983">
    <property type="term" value="F:protein dimerization activity"/>
    <property type="evidence" value="ECO:0007669"/>
    <property type="project" value="InterPro"/>
</dbReference>
<dbReference type="InterPro" id="IPR036388">
    <property type="entry name" value="WH-like_DNA-bd_sf"/>
</dbReference>
<dbReference type="Pfam" id="PF00891">
    <property type="entry name" value="Methyltransf_2"/>
    <property type="match status" value="1"/>
</dbReference>
<dbReference type="GO" id="GO:0032259">
    <property type="term" value="P:methylation"/>
    <property type="evidence" value="ECO:0007669"/>
    <property type="project" value="UniProtKB-KW"/>
</dbReference>
<organism evidence="7 8">
    <name type="scientific">Longimycelium tulufanense</name>
    <dbReference type="NCBI Taxonomy" id="907463"/>
    <lineage>
        <taxon>Bacteria</taxon>
        <taxon>Bacillati</taxon>
        <taxon>Actinomycetota</taxon>
        <taxon>Actinomycetes</taxon>
        <taxon>Pseudonocardiales</taxon>
        <taxon>Pseudonocardiaceae</taxon>
        <taxon>Longimycelium</taxon>
    </lineage>
</organism>
<keyword evidence="1" id="KW-0489">Methyltransferase</keyword>
<name>A0A8J3CIE8_9PSEU</name>
<evidence type="ECO:0000259" key="6">
    <source>
        <dbReference type="Pfam" id="PF12680"/>
    </source>
</evidence>
<keyword evidence="3" id="KW-0949">S-adenosyl-L-methionine</keyword>
<keyword evidence="2" id="KW-0808">Transferase</keyword>
<dbReference type="InterPro" id="IPR029063">
    <property type="entry name" value="SAM-dependent_MTases_sf"/>
</dbReference>
<dbReference type="InterPro" id="IPR016461">
    <property type="entry name" value="COMT-like"/>
</dbReference>
<dbReference type="AlphaFoldDB" id="A0A8J3CIE8"/>
<dbReference type="PANTHER" id="PTHR43712:SF2">
    <property type="entry name" value="O-METHYLTRANSFERASE CICE"/>
    <property type="match status" value="1"/>
</dbReference>
<keyword evidence="8" id="KW-1185">Reference proteome</keyword>
<protein>
    <submittedName>
        <fullName evidence="7">Uncharacterized protein</fullName>
    </submittedName>
</protein>
<reference evidence="7" key="2">
    <citation type="submission" date="2020-09" db="EMBL/GenBank/DDBJ databases">
        <authorList>
            <person name="Sun Q."/>
            <person name="Zhou Y."/>
        </authorList>
    </citation>
    <scope>NUCLEOTIDE SEQUENCE</scope>
    <source>
        <strain evidence="7">CGMCC 4.5737</strain>
    </source>
</reference>
<dbReference type="PROSITE" id="PS51683">
    <property type="entry name" value="SAM_OMT_II"/>
    <property type="match status" value="1"/>
</dbReference>
<reference evidence="7" key="1">
    <citation type="journal article" date="2014" name="Int. J. Syst. Evol. Microbiol.">
        <title>Complete genome sequence of Corynebacterium casei LMG S-19264T (=DSM 44701T), isolated from a smear-ripened cheese.</title>
        <authorList>
            <consortium name="US DOE Joint Genome Institute (JGI-PGF)"/>
            <person name="Walter F."/>
            <person name="Albersmeier A."/>
            <person name="Kalinowski J."/>
            <person name="Ruckert C."/>
        </authorList>
    </citation>
    <scope>NUCLEOTIDE SEQUENCE</scope>
    <source>
        <strain evidence="7">CGMCC 4.5737</strain>
    </source>
</reference>
<dbReference type="InterPro" id="IPR012967">
    <property type="entry name" value="COMT_dimerisation"/>
</dbReference>
<feature type="domain" description="O-methyltransferase C-terminal" evidence="4">
    <location>
        <begin position="243"/>
        <end position="452"/>
    </location>
</feature>
<dbReference type="EMBL" id="BMMK01000027">
    <property type="protein sequence ID" value="GGM71611.1"/>
    <property type="molecule type" value="Genomic_DNA"/>
</dbReference>
<dbReference type="Pfam" id="PF12680">
    <property type="entry name" value="SnoaL_2"/>
    <property type="match status" value="1"/>
</dbReference>
<gene>
    <name evidence="7" type="ORF">GCM10012275_47580</name>
</gene>
<dbReference type="InterPro" id="IPR036390">
    <property type="entry name" value="WH_DNA-bd_sf"/>
</dbReference>
<dbReference type="Gene3D" id="3.10.450.50">
    <property type="match status" value="1"/>
</dbReference>
<evidence type="ECO:0000259" key="4">
    <source>
        <dbReference type="Pfam" id="PF00891"/>
    </source>
</evidence>
<evidence type="ECO:0000313" key="7">
    <source>
        <dbReference type="EMBL" id="GGM71611.1"/>
    </source>
</evidence>
<dbReference type="CDD" id="cd02440">
    <property type="entry name" value="AdoMet_MTases"/>
    <property type="match status" value="1"/>
</dbReference>
<evidence type="ECO:0000313" key="8">
    <source>
        <dbReference type="Proteomes" id="UP000637578"/>
    </source>
</evidence>
<dbReference type="SUPFAM" id="SSF54427">
    <property type="entry name" value="NTF2-like"/>
    <property type="match status" value="1"/>
</dbReference>
<dbReference type="Pfam" id="PF08100">
    <property type="entry name" value="Dimerisation"/>
    <property type="match status" value="1"/>
</dbReference>
<dbReference type="Proteomes" id="UP000637578">
    <property type="component" value="Unassembled WGS sequence"/>
</dbReference>
<evidence type="ECO:0000259" key="5">
    <source>
        <dbReference type="Pfam" id="PF08100"/>
    </source>
</evidence>
<evidence type="ECO:0000256" key="2">
    <source>
        <dbReference type="ARBA" id="ARBA00022679"/>
    </source>
</evidence>
<accession>A0A8J3CIE8</accession>
<dbReference type="RefSeq" id="WP_229686662.1">
    <property type="nucleotide sequence ID" value="NZ_BMMK01000027.1"/>
</dbReference>
<dbReference type="GO" id="GO:0008171">
    <property type="term" value="F:O-methyltransferase activity"/>
    <property type="evidence" value="ECO:0007669"/>
    <property type="project" value="InterPro"/>
</dbReference>
<comment type="caution">
    <text evidence="7">The sequence shown here is derived from an EMBL/GenBank/DDBJ whole genome shotgun (WGS) entry which is preliminary data.</text>
</comment>
<dbReference type="PANTHER" id="PTHR43712">
    <property type="entry name" value="PUTATIVE (AFU_ORTHOLOGUE AFUA_4G14580)-RELATED"/>
    <property type="match status" value="1"/>
</dbReference>
<proteinExistence type="predicted"/>
<dbReference type="SUPFAM" id="SSF53335">
    <property type="entry name" value="S-adenosyl-L-methionine-dependent methyltransferases"/>
    <property type="match status" value="1"/>
</dbReference>
<evidence type="ECO:0000256" key="3">
    <source>
        <dbReference type="ARBA" id="ARBA00022691"/>
    </source>
</evidence>
<evidence type="ECO:0000256" key="1">
    <source>
        <dbReference type="ARBA" id="ARBA00022603"/>
    </source>
</evidence>
<dbReference type="SUPFAM" id="SSF46785">
    <property type="entry name" value="Winged helix' DNA-binding domain"/>
    <property type="match status" value="1"/>
</dbReference>
<sequence length="482" mass="53738">MTTNADIIRASYSAFRRGDLEGALADFAPDVEWTHPNGMNEYGLGGTKQGHREVRSFMARARTVFSEIRPEPHEFVESGDRVIVLGTHHMRGARSGVAGTVRFVHSWRLAGGKVTHFEDHHDTADVRRIVEPQTAASDPCADIIQRGLGFWSAKVLLAAVELGVFTELARQPLDAAELRSRLGVHERGARDFFDALVSFGLLDRDDEQYRNTQATQVFLNRNQPETYIGGLFEVADQYWYRSWENLVTALRTGVPQNNTAKGTTDPFQVLYADPARVRQFQRAMTGGAMPASMALVERFPWTRYRTVADVGCAEGALLGRLLRRYPHLTGVGFDLPPVAPTFQETAARLGLTDRMRFVDGNFFTDSLPPADVVVYGHVLHDWDLDGKRLLLGKAYDVLPVDGVVVIYETLIDDERRRSTAGLLMSLHMLLESPGGFDYTGADCMRWLDEAGFHDCRVEHLAGPDWMIVGTKPRNGTGSDDAR</sequence>